<dbReference type="STRING" id="5643.A0A060SNI0"/>
<feature type="compositionally biased region" description="Polar residues" evidence="2">
    <location>
        <begin position="8"/>
        <end position="21"/>
    </location>
</feature>
<dbReference type="PANTHER" id="PTHR47643">
    <property type="entry name" value="TPR DOMAIN PROTEIN (AFU_ORTHOLOGUE AFUA_5G12710)"/>
    <property type="match status" value="1"/>
</dbReference>
<evidence type="ECO:0000259" key="3">
    <source>
        <dbReference type="PROSITE" id="PS50280"/>
    </source>
</evidence>
<evidence type="ECO:0000313" key="4">
    <source>
        <dbReference type="EMBL" id="CDO73769.1"/>
    </source>
</evidence>
<feature type="domain" description="SET" evidence="3">
    <location>
        <begin position="375"/>
        <end position="571"/>
    </location>
</feature>
<dbReference type="SUPFAM" id="SSF48452">
    <property type="entry name" value="TPR-like"/>
    <property type="match status" value="1"/>
</dbReference>
<dbReference type="SUPFAM" id="SSF82199">
    <property type="entry name" value="SET domain"/>
    <property type="match status" value="1"/>
</dbReference>
<dbReference type="EMBL" id="CCBP010000123">
    <property type="protein sequence ID" value="CDO73769.1"/>
    <property type="molecule type" value="Genomic_DNA"/>
</dbReference>
<dbReference type="InterPro" id="IPR019734">
    <property type="entry name" value="TPR_rpt"/>
</dbReference>
<dbReference type="PROSITE" id="PS50280">
    <property type="entry name" value="SET"/>
    <property type="match status" value="1"/>
</dbReference>
<dbReference type="InterPro" id="IPR046341">
    <property type="entry name" value="SET_dom_sf"/>
</dbReference>
<keyword evidence="1" id="KW-0802">TPR repeat</keyword>
<keyword evidence="5" id="KW-1185">Reference proteome</keyword>
<dbReference type="InterPro" id="IPR053209">
    <property type="entry name" value="Gramillin-biosynth_MTr"/>
</dbReference>
<feature type="repeat" description="TPR" evidence="1">
    <location>
        <begin position="227"/>
        <end position="260"/>
    </location>
</feature>
<dbReference type="AlphaFoldDB" id="A0A060SNI0"/>
<reference evidence="4" key="1">
    <citation type="submission" date="2014-01" db="EMBL/GenBank/DDBJ databases">
        <title>The genome of the white-rot fungus Pycnoporus cinnabarinus: a basidiomycete model with a versatile arsenal for lignocellulosic biomass breakdown.</title>
        <authorList>
            <person name="Levasseur A."/>
            <person name="Lomascolo A."/>
            <person name="Ruiz-Duenas F.J."/>
            <person name="Uzan E."/>
            <person name="Piumi F."/>
            <person name="Kues U."/>
            <person name="Ram A.F.J."/>
            <person name="Murat C."/>
            <person name="Haon M."/>
            <person name="Benoit I."/>
            <person name="Arfi Y."/>
            <person name="Chevret D."/>
            <person name="Drula E."/>
            <person name="Kwon M.J."/>
            <person name="Gouret P."/>
            <person name="Lesage-Meessen L."/>
            <person name="Lombard V."/>
            <person name="Mariette J."/>
            <person name="Noirot C."/>
            <person name="Park J."/>
            <person name="Patyshakuliyeva A."/>
            <person name="Wieneger R.A.B."/>
            <person name="Wosten H.A.B."/>
            <person name="Martin F."/>
            <person name="Coutinho P.M."/>
            <person name="de Vries R."/>
            <person name="Martinez A.T."/>
            <person name="Klopp C."/>
            <person name="Pontarotti P."/>
            <person name="Henrissat B."/>
            <person name="Record E."/>
        </authorList>
    </citation>
    <scope>NUCLEOTIDE SEQUENCE [LARGE SCALE GENOMIC DNA]</scope>
    <source>
        <strain evidence="4">BRFM137</strain>
    </source>
</reference>
<evidence type="ECO:0000256" key="1">
    <source>
        <dbReference type="PROSITE-ProRule" id="PRU00339"/>
    </source>
</evidence>
<dbReference type="OMA" id="YVGCTFI"/>
<organism evidence="4 5">
    <name type="scientific">Pycnoporus cinnabarinus</name>
    <name type="common">Cinnabar-red polypore</name>
    <name type="synonym">Trametes cinnabarina</name>
    <dbReference type="NCBI Taxonomy" id="5643"/>
    <lineage>
        <taxon>Eukaryota</taxon>
        <taxon>Fungi</taxon>
        <taxon>Dikarya</taxon>
        <taxon>Basidiomycota</taxon>
        <taxon>Agaricomycotina</taxon>
        <taxon>Agaricomycetes</taxon>
        <taxon>Polyporales</taxon>
        <taxon>Polyporaceae</taxon>
        <taxon>Trametes</taxon>
    </lineage>
</organism>
<gene>
    <name evidence="4" type="ORF">BN946_scf185015.g97</name>
</gene>
<protein>
    <recommendedName>
        <fullName evidence="3">SET domain-containing protein</fullName>
    </recommendedName>
</protein>
<accession>A0A060SNI0</accession>
<dbReference type="Pfam" id="PF00856">
    <property type="entry name" value="SET"/>
    <property type="match status" value="1"/>
</dbReference>
<feature type="region of interest" description="Disordered" evidence="2">
    <location>
        <begin position="1"/>
        <end position="38"/>
    </location>
</feature>
<evidence type="ECO:0000313" key="5">
    <source>
        <dbReference type="Proteomes" id="UP000029665"/>
    </source>
</evidence>
<dbReference type="Gene3D" id="1.25.40.10">
    <property type="entry name" value="Tetratricopeptide repeat domain"/>
    <property type="match status" value="1"/>
</dbReference>
<comment type="caution">
    <text evidence="4">The sequence shown here is derived from an EMBL/GenBank/DDBJ whole genome shotgun (WGS) entry which is preliminary data.</text>
</comment>
<dbReference type="InterPro" id="IPR011990">
    <property type="entry name" value="TPR-like_helical_dom_sf"/>
</dbReference>
<dbReference type="InterPro" id="IPR001214">
    <property type="entry name" value="SET_dom"/>
</dbReference>
<dbReference type="OrthoDB" id="5945798at2759"/>
<dbReference type="PANTHER" id="PTHR47643:SF2">
    <property type="entry name" value="TPR DOMAIN PROTEIN (AFU_ORTHOLOGUE AFUA_5G12710)"/>
    <property type="match status" value="1"/>
</dbReference>
<name>A0A060SNI0_PYCCI</name>
<sequence length="782" mass="87634">MDAEQLAARTSSITLGSQTPHKTPPSSQPHRSPPKYHHGMSAEEVARYLREYAEWFEEDRKIPPEPAPIVDRNQLIADQRHRRAQLERMAHENTRVGTGGIPFYMTMVGFPKHSSSKPVQNLHPTRMVAVQSVVEDTEGIAHDLSIYNFPSTSHCSLGQLDTLFSLGTILVIREPTLKAPTQGTRPLLRVDSPTDIIFVARNSPLLRNVKWKTGADIQTYPTLPRTADAWQQRGNVYFKSSQWFLAALAYSHALALDSSALALRLNRAEAYLRLQYYSGALSDAQEVLAKVGASDAVADKALLRLAKARYGRQEYGMALDSFICFQDKHVGDSSVDSWIDRCRDRLRESYIGSYDWPSLFATARRKIRLDAANFRGPIQVQSMKQRGGGRGIVTTRDVQTGELLLVAKPYVSVYASDLPGNQYIVTLDLLSKTTREPTDSLLLSRIVEKLYGNPDLHNEVFHLYAGPAYPRPPVTYPPAPSTTIAVDPLNPRVDIDIARLEAICTYNNFCPFRLDGPRIDKQAKPAGLYTFASMFNHACIANATWYCIGDLMVIRAAEPIPLGTEVTIPYCVEESYIDRQAILRKHMLDKCDCRLCEEDRRDGEARLRRRHELKSRLDADGVMSASLAEVRTLEQDISATYVPTRGSLRPLSALALHVVAEKLRMSGGARHMRESIQYDTRALECYGFVLARDAGRSPTGSKLPITNDRIPTATSFMEPADIMLRIACTYYMLREEANATNWLKAALWLTDVSVGGGKELFMLIHEETLVRMDIQSFAARVL</sequence>
<dbReference type="PROSITE" id="PS50005">
    <property type="entry name" value="TPR"/>
    <property type="match status" value="1"/>
</dbReference>
<dbReference type="Gene3D" id="2.170.270.10">
    <property type="entry name" value="SET domain"/>
    <property type="match status" value="1"/>
</dbReference>
<proteinExistence type="predicted"/>
<dbReference type="HOGENOM" id="CLU_009043_0_0_1"/>
<dbReference type="Proteomes" id="UP000029665">
    <property type="component" value="Unassembled WGS sequence"/>
</dbReference>
<dbReference type="SMART" id="SM00028">
    <property type="entry name" value="TPR"/>
    <property type="match status" value="2"/>
</dbReference>
<evidence type="ECO:0000256" key="2">
    <source>
        <dbReference type="SAM" id="MobiDB-lite"/>
    </source>
</evidence>